<protein>
    <submittedName>
        <fullName evidence="1">Uncharacterized protein</fullName>
    </submittedName>
</protein>
<dbReference type="HOGENOM" id="CLU_3113757_0_0_6"/>
<proteinExistence type="predicted"/>
<comment type="caution">
    <text evidence="1">The sequence shown here is derived from an EMBL/GenBank/DDBJ whole genome shotgun (WGS) entry which is preliminary data.</text>
</comment>
<evidence type="ECO:0000313" key="2">
    <source>
        <dbReference type="Proteomes" id="UP000032871"/>
    </source>
</evidence>
<reference evidence="1 2" key="1">
    <citation type="submission" date="2010-12" db="EMBL/GenBank/DDBJ databases">
        <authorList>
            <person name="Muzny D."/>
            <person name="Qin X."/>
            <person name="Deng J."/>
            <person name="Jiang H."/>
            <person name="Liu Y."/>
            <person name="Qu J."/>
            <person name="Song X.-Z."/>
            <person name="Zhang L."/>
            <person name="Thornton R."/>
            <person name="Coyle M."/>
            <person name="Francisco L."/>
            <person name="Jackson L."/>
            <person name="Javaid M."/>
            <person name="Korchina V."/>
            <person name="Kovar C."/>
            <person name="Mata R."/>
            <person name="Mathew T."/>
            <person name="Ngo R."/>
            <person name="Nguyen L."/>
            <person name="Nguyen N."/>
            <person name="Okwuonu G."/>
            <person name="Ongeri F."/>
            <person name="Pham C."/>
            <person name="Simmons D."/>
            <person name="Wilczek-Boney K."/>
            <person name="Hale W."/>
            <person name="Jakkamsetti A."/>
            <person name="Pham P."/>
            <person name="Ruth R."/>
            <person name="San Lucas F."/>
            <person name="Warren J."/>
            <person name="Zhang J."/>
            <person name="Zhao Z."/>
            <person name="Zhou C."/>
            <person name="Zhu D."/>
            <person name="Lee S."/>
            <person name="Bess C."/>
            <person name="Blankenburg K."/>
            <person name="Forbes L."/>
            <person name="Fu Q."/>
            <person name="Gubbala S."/>
            <person name="Hirani K."/>
            <person name="Jayaseelan J.C."/>
            <person name="Lara F."/>
            <person name="Munidasa M."/>
            <person name="Palculict T."/>
            <person name="Patil S."/>
            <person name="Pu L.-L."/>
            <person name="Saada N."/>
            <person name="Tang L."/>
            <person name="Weissenberger G."/>
            <person name="Zhu Y."/>
            <person name="Hemphill L."/>
            <person name="Shang Y."/>
            <person name="Youmans B."/>
            <person name="Ayvaz T."/>
            <person name="Ross M."/>
            <person name="Santibanez J."/>
            <person name="Aqrawi P."/>
            <person name="Gross S."/>
            <person name="Joshi V."/>
            <person name="Fowler G."/>
            <person name="Nazareth L."/>
            <person name="Reid J."/>
            <person name="Worley K."/>
            <person name="Petrosino J."/>
            <person name="Highlander S."/>
            <person name="Gibbs R."/>
        </authorList>
    </citation>
    <scope>NUCLEOTIDE SEQUENCE [LARGE SCALE GENOMIC DNA]</scope>
    <source>
        <strain evidence="1 2">ATCC 33393</strain>
    </source>
</reference>
<accession>E6KW24</accession>
<dbReference type="Proteomes" id="UP000032871">
    <property type="component" value="Unassembled WGS sequence"/>
</dbReference>
<sequence length="50" mass="5906">MRLQRVIFIQIIIFLDPIQFAKFLQKFAIKELTLMGKLSRSLSAVKQKVR</sequence>
<gene>
    <name evidence="1" type="ORF">HMPREF9064_0356</name>
</gene>
<dbReference type="AlphaFoldDB" id="E6KW24"/>
<keyword evidence="2" id="KW-1185">Reference proteome</keyword>
<name>E6KW24_9PAST</name>
<dbReference type="EMBL" id="AEPS01000002">
    <property type="protein sequence ID" value="EFU68483.1"/>
    <property type="molecule type" value="Genomic_DNA"/>
</dbReference>
<organism evidence="1 2">
    <name type="scientific">Aggregatibacter segnis ATCC 33393</name>
    <dbReference type="NCBI Taxonomy" id="888057"/>
    <lineage>
        <taxon>Bacteria</taxon>
        <taxon>Pseudomonadati</taxon>
        <taxon>Pseudomonadota</taxon>
        <taxon>Gammaproteobacteria</taxon>
        <taxon>Pasteurellales</taxon>
        <taxon>Pasteurellaceae</taxon>
        <taxon>Aggregatibacter</taxon>
    </lineage>
</organism>
<evidence type="ECO:0000313" key="1">
    <source>
        <dbReference type="EMBL" id="EFU68483.1"/>
    </source>
</evidence>